<protein>
    <submittedName>
        <fullName evidence="2">Uncharacterized protein</fullName>
    </submittedName>
</protein>
<dbReference type="RefSeq" id="XP_036627208.1">
    <property type="nucleotide sequence ID" value="XM_036781353.1"/>
</dbReference>
<feature type="region of interest" description="Disordered" evidence="1">
    <location>
        <begin position="19"/>
        <end position="61"/>
    </location>
</feature>
<dbReference type="Proteomes" id="UP000623687">
    <property type="component" value="Unassembled WGS sequence"/>
</dbReference>
<dbReference type="AlphaFoldDB" id="A0A8H6ZM96"/>
<name>A0A8H6ZM96_PLEOS</name>
<organism evidence="2 3">
    <name type="scientific">Pleurotus ostreatus</name>
    <name type="common">Oyster mushroom</name>
    <name type="synonym">White-rot fungus</name>
    <dbReference type="NCBI Taxonomy" id="5322"/>
    <lineage>
        <taxon>Eukaryota</taxon>
        <taxon>Fungi</taxon>
        <taxon>Dikarya</taxon>
        <taxon>Basidiomycota</taxon>
        <taxon>Agaricomycotina</taxon>
        <taxon>Agaricomycetes</taxon>
        <taxon>Agaricomycetidae</taxon>
        <taxon>Agaricales</taxon>
        <taxon>Pleurotineae</taxon>
        <taxon>Pleurotaceae</taxon>
        <taxon>Pleurotus</taxon>
    </lineage>
</organism>
<accession>A0A8H6ZM96</accession>
<dbReference type="GeneID" id="59381691"/>
<dbReference type="VEuPathDB" id="FungiDB:PC9H_011873"/>
<sequence length="61" mass="6805">MSTNANGLEFDFDFEFERDGQADADVDDGGVWVPKNEMMNGRKEEGGEREEVESGDDDEAD</sequence>
<gene>
    <name evidence="2" type="ORF">PC9H_011873</name>
</gene>
<dbReference type="EMBL" id="JACETU010000009">
    <property type="protein sequence ID" value="KAF7421350.1"/>
    <property type="molecule type" value="Genomic_DNA"/>
</dbReference>
<reference evidence="2" key="1">
    <citation type="submission" date="2019-07" db="EMBL/GenBank/DDBJ databases">
        <authorList>
            <person name="Palmer J.M."/>
        </authorList>
    </citation>
    <scope>NUCLEOTIDE SEQUENCE</scope>
    <source>
        <strain evidence="2">PC9</strain>
    </source>
</reference>
<evidence type="ECO:0000256" key="1">
    <source>
        <dbReference type="SAM" id="MobiDB-lite"/>
    </source>
</evidence>
<comment type="caution">
    <text evidence="2">The sequence shown here is derived from an EMBL/GenBank/DDBJ whole genome shotgun (WGS) entry which is preliminary data.</text>
</comment>
<evidence type="ECO:0000313" key="3">
    <source>
        <dbReference type="Proteomes" id="UP000623687"/>
    </source>
</evidence>
<proteinExistence type="predicted"/>
<keyword evidence="3" id="KW-1185">Reference proteome</keyword>
<feature type="compositionally biased region" description="Acidic residues" evidence="1">
    <location>
        <begin position="47"/>
        <end position="61"/>
    </location>
</feature>
<evidence type="ECO:0000313" key="2">
    <source>
        <dbReference type="EMBL" id="KAF7421350.1"/>
    </source>
</evidence>